<keyword evidence="4" id="KW-1185">Reference proteome</keyword>
<evidence type="ECO:0000259" key="2">
    <source>
        <dbReference type="Pfam" id="PF13466"/>
    </source>
</evidence>
<evidence type="ECO:0000313" key="4">
    <source>
        <dbReference type="Proteomes" id="UP000811844"/>
    </source>
</evidence>
<dbReference type="Gene3D" id="3.30.750.24">
    <property type="entry name" value="STAS domain"/>
    <property type="match status" value="1"/>
</dbReference>
<proteinExistence type="predicted"/>
<comment type="caution">
    <text evidence="3">The sequence shown here is derived from an EMBL/GenBank/DDBJ whole genome shotgun (WGS) entry which is preliminary data.</text>
</comment>
<protein>
    <submittedName>
        <fullName evidence="3">STAS domain-containing protein</fullName>
    </submittedName>
</protein>
<feature type="region of interest" description="Disordered" evidence="1">
    <location>
        <begin position="86"/>
        <end position="105"/>
    </location>
</feature>
<feature type="domain" description="MlaB-like STAS" evidence="2">
    <location>
        <begin position="5"/>
        <end position="83"/>
    </location>
</feature>
<reference evidence="3 4" key="1">
    <citation type="submission" date="2020-02" db="EMBL/GenBank/DDBJ databases">
        <title>Shewanella WXL01 sp. nov., a marine bacterium isolated from green algae in Luhuitou Fringing Reef (Northern South China Sea).</title>
        <authorList>
            <person name="Wang X."/>
        </authorList>
    </citation>
    <scope>NUCLEOTIDE SEQUENCE [LARGE SCALE GENOMIC DNA]</scope>
    <source>
        <strain evidence="3 4">MCCC 1A01895</strain>
    </source>
</reference>
<sequence>MDSQIDLGTEITIRNIQPLYRVFVDSIAQSHPLTLNASKLTNVDTCGAQLLYLFALNCQNRSITLTWQHLSQSVNQQLAHLGISLPDANNSTDHKGHCNVRHSQR</sequence>
<accession>A0ABS5I236</accession>
<gene>
    <name evidence="3" type="ORF">G3R48_08760</name>
</gene>
<dbReference type="Pfam" id="PF13466">
    <property type="entry name" value="STAS_2"/>
    <property type="match status" value="1"/>
</dbReference>
<name>A0ABS5I236_9GAMM</name>
<evidence type="ECO:0000313" key="3">
    <source>
        <dbReference type="EMBL" id="MBR9728072.1"/>
    </source>
</evidence>
<dbReference type="RefSeq" id="WP_153664482.1">
    <property type="nucleotide sequence ID" value="NZ_JAAIKR010000007.1"/>
</dbReference>
<dbReference type="Proteomes" id="UP000811844">
    <property type="component" value="Unassembled WGS sequence"/>
</dbReference>
<dbReference type="SUPFAM" id="SSF52091">
    <property type="entry name" value="SpoIIaa-like"/>
    <property type="match status" value="1"/>
</dbReference>
<organism evidence="3 4">
    <name type="scientific">Shewanella intestini</name>
    <dbReference type="NCBI Taxonomy" id="2017544"/>
    <lineage>
        <taxon>Bacteria</taxon>
        <taxon>Pseudomonadati</taxon>
        <taxon>Pseudomonadota</taxon>
        <taxon>Gammaproteobacteria</taxon>
        <taxon>Alteromonadales</taxon>
        <taxon>Shewanellaceae</taxon>
        <taxon>Shewanella</taxon>
    </lineage>
</organism>
<dbReference type="EMBL" id="JAAIKR010000007">
    <property type="protein sequence ID" value="MBR9728072.1"/>
    <property type="molecule type" value="Genomic_DNA"/>
</dbReference>
<evidence type="ECO:0000256" key="1">
    <source>
        <dbReference type="SAM" id="MobiDB-lite"/>
    </source>
</evidence>
<dbReference type="InterPro" id="IPR036513">
    <property type="entry name" value="STAS_dom_sf"/>
</dbReference>
<dbReference type="InterPro" id="IPR058548">
    <property type="entry name" value="MlaB-like_STAS"/>
</dbReference>